<evidence type="ECO:0000313" key="1">
    <source>
        <dbReference type="EMBL" id="GMN75140.1"/>
    </source>
</evidence>
<gene>
    <name evidence="1" type="ORF">TIFTF001_056795</name>
</gene>
<protein>
    <submittedName>
        <fullName evidence="1">Uncharacterized protein</fullName>
    </submittedName>
</protein>
<keyword evidence="2" id="KW-1185">Reference proteome</keyword>
<comment type="caution">
    <text evidence="1">The sequence shown here is derived from an EMBL/GenBank/DDBJ whole genome shotgun (WGS) entry which is preliminary data.</text>
</comment>
<evidence type="ECO:0000313" key="2">
    <source>
        <dbReference type="Proteomes" id="UP001187192"/>
    </source>
</evidence>
<sequence length="8" mass="934">MNINGRVM</sequence>
<reference evidence="1" key="1">
    <citation type="submission" date="2023-07" db="EMBL/GenBank/DDBJ databases">
        <title>draft genome sequence of fig (Ficus carica).</title>
        <authorList>
            <person name="Takahashi T."/>
            <person name="Nishimura K."/>
        </authorList>
    </citation>
    <scope>NUCLEOTIDE SEQUENCE</scope>
</reference>
<proteinExistence type="predicted"/>
<name>A0AA88JI07_FICCA</name>
<accession>A0AA88JI07</accession>
<organism evidence="1 2">
    <name type="scientific">Ficus carica</name>
    <name type="common">Common fig</name>
    <dbReference type="NCBI Taxonomy" id="3494"/>
    <lineage>
        <taxon>Eukaryota</taxon>
        <taxon>Viridiplantae</taxon>
        <taxon>Streptophyta</taxon>
        <taxon>Embryophyta</taxon>
        <taxon>Tracheophyta</taxon>
        <taxon>Spermatophyta</taxon>
        <taxon>Magnoliopsida</taxon>
        <taxon>eudicotyledons</taxon>
        <taxon>Gunneridae</taxon>
        <taxon>Pentapetalae</taxon>
        <taxon>rosids</taxon>
        <taxon>fabids</taxon>
        <taxon>Rosales</taxon>
        <taxon>Moraceae</taxon>
        <taxon>Ficeae</taxon>
        <taxon>Ficus</taxon>
    </lineage>
</organism>
<dbReference type="EMBL" id="BTGU01022192">
    <property type="protein sequence ID" value="GMN75140.1"/>
    <property type="molecule type" value="Genomic_DNA"/>
</dbReference>
<dbReference type="Proteomes" id="UP001187192">
    <property type="component" value="Unassembled WGS sequence"/>
</dbReference>